<reference evidence="5 6" key="1">
    <citation type="journal article" date="2016" name="Sci. Rep.">
        <title>Peltaster fructicola genome reveals evolution from an invasive phytopathogen to an ectophytic parasite.</title>
        <authorList>
            <person name="Xu C."/>
            <person name="Chen H."/>
            <person name="Gleason M.L."/>
            <person name="Xu J.R."/>
            <person name="Liu H."/>
            <person name="Zhang R."/>
            <person name="Sun G."/>
        </authorList>
    </citation>
    <scope>NUCLEOTIDE SEQUENCE [LARGE SCALE GENOMIC DNA]</scope>
    <source>
        <strain evidence="5 6">LNHT1506</strain>
    </source>
</reference>
<comment type="similarity">
    <text evidence="1">Belongs to the peptidase C15 family.</text>
</comment>
<dbReference type="InterPro" id="IPR036440">
    <property type="entry name" value="Peptidase_C15-like_sf"/>
</dbReference>
<evidence type="ECO:0000313" key="6">
    <source>
        <dbReference type="Proteomes" id="UP000503462"/>
    </source>
</evidence>
<dbReference type="PANTHER" id="PTHR23402">
    <property type="entry name" value="PROTEASE FAMILY C15 PYROGLUTAMYL-PEPTIDASE I-RELATED"/>
    <property type="match status" value="1"/>
</dbReference>
<sequence length="227" mass="26036">MQYAHNWKAFQDKYPINPSFEIARTLSEAFSSRADREPAIRIILHQSPIKVVYEHVQELIPRLLAAYQGQIDAVLHIGMASGRKFYTIEKFARRDGYTRHKDLDGKVLAEEYGPEHFPDCPSKMTTTLDYQLLWEDWFNHISLADKQESSLKREELCQSEDAGNFLCDFTYFNSLAFYARREHSNGNTTSRPVMFLHVPGESDVDSLKRGSIVAVALVRAIADQISC</sequence>
<accession>A0A6H0XMT0</accession>
<dbReference type="Proteomes" id="UP000503462">
    <property type="component" value="Chromosome 1"/>
</dbReference>
<keyword evidence="3" id="KW-0378">Hydrolase</keyword>
<evidence type="ECO:0000256" key="3">
    <source>
        <dbReference type="ARBA" id="ARBA00022801"/>
    </source>
</evidence>
<dbReference type="GO" id="GO:0006508">
    <property type="term" value="P:proteolysis"/>
    <property type="evidence" value="ECO:0007669"/>
    <property type="project" value="UniProtKB-KW"/>
</dbReference>
<dbReference type="Pfam" id="PF01470">
    <property type="entry name" value="Peptidase_C15"/>
    <property type="match status" value="1"/>
</dbReference>
<dbReference type="SUPFAM" id="SSF53182">
    <property type="entry name" value="Pyrrolidone carboxyl peptidase (pyroglutamate aminopeptidase)"/>
    <property type="match status" value="1"/>
</dbReference>
<evidence type="ECO:0000256" key="2">
    <source>
        <dbReference type="ARBA" id="ARBA00022670"/>
    </source>
</evidence>
<dbReference type="Gene3D" id="3.40.630.20">
    <property type="entry name" value="Peptidase C15, pyroglutamyl peptidase I-like"/>
    <property type="match status" value="1"/>
</dbReference>
<evidence type="ECO:0008006" key="7">
    <source>
        <dbReference type="Google" id="ProtNLM"/>
    </source>
</evidence>
<keyword evidence="6" id="KW-1185">Reference proteome</keyword>
<keyword evidence="2" id="KW-0645">Protease</keyword>
<organism evidence="5 6">
    <name type="scientific">Peltaster fructicola</name>
    <dbReference type="NCBI Taxonomy" id="286661"/>
    <lineage>
        <taxon>Eukaryota</taxon>
        <taxon>Fungi</taxon>
        <taxon>Dikarya</taxon>
        <taxon>Ascomycota</taxon>
        <taxon>Pezizomycotina</taxon>
        <taxon>Dothideomycetes</taxon>
        <taxon>Dothideomycetes incertae sedis</taxon>
        <taxon>Peltaster</taxon>
    </lineage>
</organism>
<dbReference type="PANTHER" id="PTHR23402:SF1">
    <property type="entry name" value="PYROGLUTAMYL-PEPTIDASE I"/>
    <property type="match status" value="1"/>
</dbReference>
<evidence type="ECO:0000256" key="4">
    <source>
        <dbReference type="ARBA" id="ARBA00022807"/>
    </source>
</evidence>
<keyword evidence="4" id="KW-0788">Thiol protease</keyword>
<evidence type="ECO:0000256" key="1">
    <source>
        <dbReference type="ARBA" id="ARBA00006641"/>
    </source>
</evidence>
<evidence type="ECO:0000313" key="5">
    <source>
        <dbReference type="EMBL" id="QIW96033.1"/>
    </source>
</evidence>
<dbReference type="EMBL" id="CP051139">
    <property type="protein sequence ID" value="QIW96033.1"/>
    <property type="molecule type" value="Genomic_DNA"/>
</dbReference>
<proteinExistence type="inferred from homology"/>
<dbReference type="OrthoDB" id="407146at2759"/>
<dbReference type="AlphaFoldDB" id="A0A6H0XMT0"/>
<name>A0A6H0XMT0_9PEZI</name>
<dbReference type="GO" id="GO:0008234">
    <property type="term" value="F:cysteine-type peptidase activity"/>
    <property type="evidence" value="ECO:0007669"/>
    <property type="project" value="UniProtKB-KW"/>
</dbReference>
<gene>
    <name evidence="5" type="ORF">AMS68_001551</name>
</gene>
<protein>
    <recommendedName>
        <fullName evidence="7">Peptidase C15, pyroglutamyl peptidase I-like protein</fullName>
    </recommendedName>
</protein>
<dbReference type="InterPro" id="IPR016125">
    <property type="entry name" value="Peptidase_C15-like"/>
</dbReference>